<evidence type="ECO:0000313" key="5">
    <source>
        <dbReference type="EMBL" id="MDQ4624317.1"/>
    </source>
</evidence>
<accession>A0ABU0XLC3</accession>
<dbReference type="RefSeq" id="WP_307777890.1">
    <property type="nucleotide sequence ID" value="NZ_JAVFKP010000001.1"/>
</dbReference>
<keyword evidence="2" id="KW-0238">DNA-binding</keyword>
<dbReference type="InterPro" id="IPR018062">
    <property type="entry name" value="HTH_AraC-typ_CS"/>
</dbReference>
<dbReference type="PROSITE" id="PS00041">
    <property type="entry name" value="HTH_ARAC_FAMILY_1"/>
    <property type="match status" value="1"/>
</dbReference>
<keyword evidence="3" id="KW-0804">Transcription</keyword>
<dbReference type="InterPro" id="IPR011051">
    <property type="entry name" value="RmlC_Cupin_sf"/>
</dbReference>
<dbReference type="InterPro" id="IPR014710">
    <property type="entry name" value="RmlC-like_jellyroll"/>
</dbReference>
<sequence length="261" mass="28658">MPATKHLLTAPYSGALPAPICFRSAAMPAAAMYPSHSHSWGEFVYALGGVVEVLVAGKHYLVPPQYGIWLPPRVAHTGQNRHPAFHSSLYVSEELCQALPPAPCALAVTPFVRAMHEHLRAHPPGLPQTIHEERLLQVLLDQLARATPVGSYLPSSDDPMLGKVLAMLDSNPGDHRPLAALAQAVNTTERTLMRRCQRDLGMSFAQWRARLRVVKAMAMLEAGQTVESIAFDLAYASSSAFITMFRKVTGETPDEYRRRST</sequence>
<dbReference type="Pfam" id="PF02311">
    <property type="entry name" value="AraC_binding"/>
    <property type="match status" value="1"/>
</dbReference>
<evidence type="ECO:0000256" key="3">
    <source>
        <dbReference type="ARBA" id="ARBA00023163"/>
    </source>
</evidence>
<dbReference type="SUPFAM" id="SSF46689">
    <property type="entry name" value="Homeodomain-like"/>
    <property type="match status" value="1"/>
</dbReference>
<organism evidence="5 6">
    <name type="scientific">Janthinobacterium lividum</name>
    <dbReference type="NCBI Taxonomy" id="29581"/>
    <lineage>
        <taxon>Bacteria</taxon>
        <taxon>Pseudomonadati</taxon>
        <taxon>Pseudomonadota</taxon>
        <taxon>Betaproteobacteria</taxon>
        <taxon>Burkholderiales</taxon>
        <taxon>Oxalobacteraceae</taxon>
        <taxon>Janthinobacterium</taxon>
    </lineage>
</organism>
<dbReference type="Proteomes" id="UP001237592">
    <property type="component" value="Unassembled WGS sequence"/>
</dbReference>
<dbReference type="PANTHER" id="PTHR11019:SF190">
    <property type="entry name" value="ARAC-FAMILY REGULATORY PROTEIN"/>
    <property type="match status" value="1"/>
</dbReference>
<evidence type="ECO:0000256" key="1">
    <source>
        <dbReference type="ARBA" id="ARBA00023015"/>
    </source>
</evidence>
<evidence type="ECO:0000313" key="6">
    <source>
        <dbReference type="Proteomes" id="UP001237592"/>
    </source>
</evidence>
<dbReference type="SMART" id="SM00342">
    <property type="entry name" value="HTH_ARAC"/>
    <property type="match status" value="1"/>
</dbReference>
<dbReference type="PANTHER" id="PTHR11019">
    <property type="entry name" value="HTH-TYPE TRANSCRIPTIONAL REGULATOR NIMR"/>
    <property type="match status" value="1"/>
</dbReference>
<protein>
    <submittedName>
        <fullName evidence="5">Helix-turn-helix transcriptional regulator</fullName>
    </submittedName>
</protein>
<dbReference type="Pfam" id="PF12833">
    <property type="entry name" value="HTH_18"/>
    <property type="match status" value="1"/>
</dbReference>
<dbReference type="EMBL" id="JAVFKP010000001">
    <property type="protein sequence ID" value="MDQ4624317.1"/>
    <property type="molecule type" value="Genomic_DNA"/>
</dbReference>
<keyword evidence="1" id="KW-0805">Transcription regulation</keyword>
<dbReference type="Gene3D" id="1.10.10.60">
    <property type="entry name" value="Homeodomain-like"/>
    <property type="match status" value="1"/>
</dbReference>
<dbReference type="SUPFAM" id="SSF51182">
    <property type="entry name" value="RmlC-like cupins"/>
    <property type="match status" value="1"/>
</dbReference>
<proteinExistence type="predicted"/>
<dbReference type="PROSITE" id="PS01124">
    <property type="entry name" value="HTH_ARAC_FAMILY_2"/>
    <property type="match status" value="1"/>
</dbReference>
<gene>
    <name evidence="5" type="ORF">RB624_00310</name>
</gene>
<keyword evidence="6" id="KW-1185">Reference proteome</keyword>
<reference evidence="5 6" key="1">
    <citation type="submission" date="2023-08" db="EMBL/GenBank/DDBJ databases">
        <title>Draft genome sequence of Janthinobacterium lividum.</title>
        <authorList>
            <person name="Chun B.H."/>
            <person name="Lee Y."/>
        </authorList>
    </citation>
    <scope>NUCLEOTIDE SEQUENCE [LARGE SCALE GENOMIC DNA]</scope>
    <source>
        <strain evidence="5 6">AMJK</strain>
    </source>
</reference>
<evidence type="ECO:0000256" key="2">
    <source>
        <dbReference type="ARBA" id="ARBA00023125"/>
    </source>
</evidence>
<evidence type="ECO:0000259" key="4">
    <source>
        <dbReference type="PROSITE" id="PS01124"/>
    </source>
</evidence>
<name>A0ABU0XLC3_9BURK</name>
<comment type="caution">
    <text evidence="5">The sequence shown here is derived from an EMBL/GenBank/DDBJ whole genome shotgun (WGS) entry which is preliminary data.</text>
</comment>
<dbReference type="Gene3D" id="2.60.120.10">
    <property type="entry name" value="Jelly Rolls"/>
    <property type="match status" value="1"/>
</dbReference>
<dbReference type="InterPro" id="IPR009057">
    <property type="entry name" value="Homeodomain-like_sf"/>
</dbReference>
<dbReference type="CDD" id="cd06124">
    <property type="entry name" value="cupin_NimR-like_N"/>
    <property type="match status" value="1"/>
</dbReference>
<dbReference type="InterPro" id="IPR003313">
    <property type="entry name" value="AraC-bd"/>
</dbReference>
<feature type="domain" description="HTH araC/xylS-type" evidence="4">
    <location>
        <begin position="162"/>
        <end position="259"/>
    </location>
</feature>
<dbReference type="InterPro" id="IPR018060">
    <property type="entry name" value="HTH_AraC"/>
</dbReference>